<dbReference type="CDD" id="cd02440">
    <property type="entry name" value="AdoMet_MTases"/>
    <property type="match status" value="1"/>
</dbReference>
<feature type="domain" description="Methyltransferase type 11" evidence="1">
    <location>
        <begin position="58"/>
        <end position="151"/>
    </location>
</feature>
<reference evidence="2" key="1">
    <citation type="journal article" date="2007" name="J. Bacteriol.">
        <title>The complete genome sequence of Bacillus thuringiensis Al Hakam.</title>
        <authorList>
            <person name="Challacombe J.F."/>
            <person name="Altherr M.R."/>
            <person name="Xie G."/>
            <person name="Bhotika S.S."/>
            <person name="Brown N."/>
            <person name="Bruce D."/>
            <person name="Campbell C.S."/>
            <person name="Campbell M.L."/>
            <person name="Chen J."/>
            <person name="Chertkov O."/>
            <person name="Cleland C."/>
            <person name="Dimitrijevic M."/>
            <person name="Doggett N.A."/>
            <person name="Fawcett J.J."/>
            <person name="Glavina T."/>
            <person name="Goodwin L.A."/>
            <person name="Green L.D."/>
            <person name="Han C.S."/>
            <person name="Hill K.K."/>
            <person name="Hitchcock P."/>
            <person name="Jackson P.J."/>
            <person name="Keim P."/>
            <person name="Kewalramani A.R."/>
            <person name="Longmire J."/>
            <person name="Lucas S."/>
            <person name="Malfatti S."/>
            <person name="Martinez D."/>
            <person name="McMurry K."/>
            <person name="Meincke L.J."/>
            <person name="Misra M."/>
            <person name="Moseman B.L."/>
            <person name="Mundt M."/>
            <person name="Munk A.C."/>
            <person name="Okinaka R.T."/>
            <person name="Parson-Quintana B."/>
            <person name="Reilly L.P."/>
            <person name="Richardson P."/>
            <person name="Robinson D.L."/>
            <person name="Saunders E."/>
            <person name="Tapia R."/>
            <person name="Tesmer J.G."/>
            <person name="Thayer N."/>
            <person name="Thompson L.S."/>
            <person name="Tice H."/>
            <person name="Ticknor L.O."/>
            <person name="Wills P.L."/>
            <person name="Gilna P."/>
            <person name="Brettin T.S."/>
        </authorList>
    </citation>
    <scope>NUCLEOTIDE SEQUENCE</scope>
    <source>
        <strain evidence="2">Al Hakam</strain>
    </source>
</reference>
<dbReference type="AlphaFoldDB" id="A0ABF7PFG8"/>
<dbReference type="SUPFAM" id="SSF53335">
    <property type="entry name" value="S-adenosyl-L-methionine-dependent methyltransferases"/>
    <property type="match status" value="1"/>
</dbReference>
<accession>A0ABF7PFG8</accession>
<dbReference type="InterPro" id="IPR029063">
    <property type="entry name" value="SAM-dependent_MTases_sf"/>
</dbReference>
<dbReference type="InterPro" id="IPR013216">
    <property type="entry name" value="Methyltransf_11"/>
</dbReference>
<evidence type="ECO:0000259" key="1">
    <source>
        <dbReference type="Pfam" id="PF08241"/>
    </source>
</evidence>
<dbReference type="Pfam" id="PF08241">
    <property type="entry name" value="Methyltransf_11"/>
    <property type="match status" value="1"/>
</dbReference>
<dbReference type="PANTHER" id="PTHR43861">
    <property type="entry name" value="TRANS-ACONITATE 2-METHYLTRANSFERASE-RELATED"/>
    <property type="match status" value="1"/>
</dbReference>
<protein>
    <submittedName>
        <fullName evidence="2">Methyltransferase</fullName>
    </submittedName>
</protein>
<keyword evidence="2" id="KW-0808">Transferase</keyword>
<organism evidence="2">
    <name type="scientific">Bacillus thuringiensis (strain Al Hakam)</name>
    <dbReference type="NCBI Taxonomy" id="412694"/>
    <lineage>
        <taxon>Bacteria</taxon>
        <taxon>Bacillati</taxon>
        <taxon>Bacillota</taxon>
        <taxon>Bacilli</taxon>
        <taxon>Bacillales</taxon>
        <taxon>Bacillaceae</taxon>
        <taxon>Bacillus</taxon>
        <taxon>Bacillus cereus group</taxon>
    </lineage>
</organism>
<dbReference type="EMBL" id="CP000485">
    <property type="protein sequence ID" value="ABK85189.1"/>
    <property type="molecule type" value="Genomic_DNA"/>
</dbReference>
<keyword evidence="2" id="KW-0489">Methyltransferase</keyword>
<proteinExistence type="predicted"/>
<name>A0ABF7PFG8_BACAH</name>
<gene>
    <name evidence="2" type="ordered locus">BALH_1870</name>
</gene>
<dbReference type="PANTHER" id="PTHR43861:SF1">
    <property type="entry name" value="TRANS-ACONITATE 2-METHYLTRANSFERASE"/>
    <property type="match status" value="1"/>
</dbReference>
<dbReference type="KEGG" id="btl:BALH_1870"/>
<dbReference type="GO" id="GO:0032259">
    <property type="term" value="P:methylation"/>
    <property type="evidence" value="ECO:0007669"/>
    <property type="project" value="UniProtKB-KW"/>
</dbReference>
<evidence type="ECO:0000313" key="2">
    <source>
        <dbReference type="EMBL" id="ABK85189.1"/>
    </source>
</evidence>
<dbReference type="GO" id="GO:0008168">
    <property type="term" value="F:methyltransferase activity"/>
    <property type="evidence" value="ECO:0007669"/>
    <property type="project" value="UniProtKB-KW"/>
</dbReference>
<dbReference type="Gene3D" id="3.40.50.150">
    <property type="entry name" value="Vaccinia Virus protein VP39"/>
    <property type="match status" value="1"/>
</dbReference>
<sequence>MKVGECMTKFNWHESAEKKWDSSAEFWNQNSQEMWDSGSRSTIIPFFEQYVKKEAEVLDVGCGDGYGTYKLSRTGYKAVGVDISEVMIQKGKERGEGPDLSFIKGDLSSLPFENEQFEAIMAINSLEWTEEPLRALNEIKRVLKSDGYACIAILGPTAKPRENSYPRLYGKDVVCNTMMPWEFEQLVKEQGFKVVDGIGVYKRGVNEKMLGQLSTDLQQSLTFLWVFMLKRHKEMKEFLGGK</sequence>